<accession>A0A921NB92</accession>
<dbReference type="InterPro" id="IPR018743">
    <property type="entry name" value="DUF2292"/>
</dbReference>
<dbReference type="EMBL" id="DYTV01000017">
    <property type="protein sequence ID" value="HJH10393.1"/>
    <property type="molecule type" value="Genomic_DNA"/>
</dbReference>
<dbReference type="RefSeq" id="WP_108307298.1">
    <property type="nucleotide sequence ID" value="NZ_QAFW01000024.1"/>
</dbReference>
<proteinExistence type="predicted"/>
<dbReference type="Proteomes" id="UP000700212">
    <property type="component" value="Unassembled WGS sequence"/>
</dbReference>
<protein>
    <submittedName>
        <fullName evidence="1">YezD family protein</fullName>
    </submittedName>
</protein>
<dbReference type="Pfam" id="PF10055">
    <property type="entry name" value="DUF2292"/>
    <property type="match status" value="1"/>
</dbReference>
<dbReference type="AlphaFoldDB" id="A0A921NB92"/>
<reference evidence="1" key="2">
    <citation type="submission" date="2021-09" db="EMBL/GenBank/DDBJ databases">
        <authorList>
            <person name="Gilroy R."/>
        </authorList>
    </citation>
    <scope>NUCLEOTIDE SEQUENCE</scope>
    <source>
        <strain evidence="1">CHK160-4876</strain>
    </source>
</reference>
<sequence>MAEEKNISEAIANLQEILKTIQYGNVTLIIQDGHIVQIEKHEKIRLK</sequence>
<dbReference type="OrthoDB" id="1684946at2"/>
<organism evidence="1 2">
    <name type="scientific">Metalysinibacillus jejuensis</name>
    <dbReference type="NCBI Taxonomy" id="914327"/>
    <lineage>
        <taxon>Bacteria</taxon>
        <taxon>Bacillati</taxon>
        <taxon>Bacillota</taxon>
        <taxon>Bacilli</taxon>
        <taxon>Bacillales</taxon>
        <taxon>Caryophanaceae</taxon>
        <taxon>Metalysinibacillus</taxon>
    </lineage>
</organism>
<evidence type="ECO:0000313" key="1">
    <source>
        <dbReference type="EMBL" id="HJH10393.1"/>
    </source>
</evidence>
<evidence type="ECO:0000313" key="2">
    <source>
        <dbReference type="Proteomes" id="UP000700212"/>
    </source>
</evidence>
<name>A0A921NB92_9BACL</name>
<gene>
    <name evidence="1" type="ORF">K8V30_01655</name>
</gene>
<comment type="caution">
    <text evidence="1">The sequence shown here is derived from an EMBL/GenBank/DDBJ whole genome shotgun (WGS) entry which is preliminary data.</text>
</comment>
<reference evidence="1" key="1">
    <citation type="journal article" date="2021" name="PeerJ">
        <title>Extensive microbial diversity within the chicken gut microbiome revealed by metagenomics and culture.</title>
        <authorList>
            <person name="Gilroy R."/>
            <person name="Ravi A."/>
            <person name="Getino M."/>
            <person name="Pursley I."/>
            <person name="Horton D.L."/>
            <person name="Alikhan N.F."/>
            <person name="Baker D."/>
            <person name="Gharbi K."/>
            <person name="Hall N."/>
            <person name="Watson M."/>
            <person name="Adriaenssens E.M."/>
            <person name="Foster-Nyarko E."/>
            <person name="Jarju S."/>
            <person name="Secka A."/>
            <person name="Antonio M."/>
            <person name="Oren A."/>
            <person name="Chaudhuri R.R."/>
            <person name="La Ragione R."/>
            <person name="Hildebrand F."/>
            <person name="Pallen M.J."/>
        </authorList>
    </citation>
    <scope>NUCLEOTIDE SEQUENCE</scope>
    <source>
        <strain evidence="1">CHK160-4876</strain>
    </source>
</reference>